<accession>A0A8K1GPI3</accession>
<dbReference type="Proteomes" id="UP000796761">
    <property type="component" value="Unassembled WGS sequence"/>
</dbReference>
<evidence type="ECO:0000313" key="2">
    <source>
        <dbReference type="Proteomes" id="UP000796761"/>
    </source>
</evidence>
<reference evidence="1" key="1">
    <citation type="submission" date="2019-04" db="EMBL/GenBank/DDBJ databases">
        <title>Genome assembly of Zosterops borbonicus 15179.</title>
        <authorList>
            <person name="Leroy T."/>
            <person name="Anselmetti Y."/>
            <person name="Tilak M.-K."/>
            <person name="Nabholz B."/>
        </authorList>
    </citation>
    <scope>NUCLEOTIDE SEQUENCE</scope>
    <source>
        <strain evidence="1">HGM_15179</strain>
        <tissue evidence="1">Muscle</tissue>
    </source>
</reference>
<keyword evidence="2" id="KW-1185">Reference proteome</keyword>
<proteinExistence type="predicted"/>
<name>A0A8K1GPI3_9PASS</name>
<evidence type="ECO:0000313" key="1">
    <source>
        <dbReference type="EMBL" id="TRZ21712.1"/>
    </source>
</evidence>
<comment type="caution">
    <text evidence="1">The sequence shown here is derived from an EMBL/GenBank/DDBJ whole genome shotgun (WGS) entry which is preliminary data.</text>
</comment>
<dbReference type="EMBL" id="SWJQ01000115">
    <property type="protein sequence ID" value="TRZ21712.1"/>
    <property type="molecule type" value="Genomic_DNA"/>
</dbReference>
<sequence length="83" mass="9652">MDSSDPRRVNGSKLEEMYRRELGRLEKHQSPAGNWWKLKRNRCVNVRTPIANSNQRVEASLTCYPSPITRLDGNLSFPMEFNT</sequence>
<protein>
    <submittedName>
        <fullName evidence="1">Uncharacterized protein</fullName>
    </submittedName>
</protein>
<gene>
    <name evidence="1" type="ORF">HGM15179_005381</name>
</gene>
<dbReference type="AlphaFoldDB" id="A0A8K1GPI3"/>
<organism evidence="1 2">
    <name type="scientific">Zosterops borbonicus</name>
    <dbReference type="NCBI Taxonomy" id="364589"/>
    <lineage>
        <taxon>Eukaryota</taxon>
        <taxon>Metazoa</taxon>
        <taxon>Chordata</taxon>
        <taxon>Craniata</taxon>
        <taxon>Vertebrata</taxon>
        <taxon>Euteleostomi</taxon>
        <taxon>Archelosauria</taxon>
        <taxon>Archosauria</taxon>
        <taxon>Dinosauria</taxon>
        <taxon>Saurischia</taxon>
        <taxon>Theropoda</taxon>
        <taxon>Coelurosauria</taxon>
        <taxon>Aves</taxon>
        <taxon>Neognathae</taxon>
        <taxon>Neoaves</taxon>
        <taxon>Telluraves</taxon>
        <taxon>Australaves</taxon>
        <taxon>Passeriformes</taxon>
        <taxon>Sylvioidea</taxon>
        <taxon>Zosteropidae</taxon>
        <taxon>Zosterops</taxon>
    </lineage>
</organism>